<evidence type="ECO:0000256" key="2">
    <source>
        <dbReference type="SAM" id="Phobius"/>
    </source>
</evidence>
<protein>
    <recommendedName>
        <fullName evidence="5">Mce-associated membrane protein</fullName>
    </recommendedName>
</protein>
<keyword evidence="2" id="KW-0812">Transmembrane</keyword>
<evidence type="ECO:0008006" key="5">
    <source>
        <dbReference type="Google" id="ProtNLM"/>
    </source>
</evidence>
<accession>A0ABR6M4G5</accession>
<evidence type="ECO:0000313" key="4">
    <source>
        <dbReference type="Proteomes" id="UP000618986"/>
    </source>
</evidence>
<name>A0ABR6M4G5_MICEC</name>
<feature type="transmembrane region" description="Helical" evidence="2">
    <location>
        <begin position="44"/>
        <end position="67"/>
    </location>
</feature>
<evidence type="ECO:0000256" key="1">
    <source>
        <dbReference type="SAM" id="MobiDB-lite"/>
    </source>
</evidence>
<dbReference type="Proteomes" id="UP000618986">
    <property type="component" value="Unassembled WGS sequence"/>
</dbReference>
<gene>
    <name evidence="3" type="ORF">FHU28_000106</name>
</gene>
<sequence>MESVQPPAGSQVSRVPAQRTPPEQLAPFAPAPAPVRPKRSLRTVIAVVAGVLALLCTGGGVVGFVLYDRATAPDRSAPDVVVDNYLRAFLVDHNDTRAEEFDCAGRADADALRALREDLVAREQRFNTTISVSWGPLAVQQSGESAVVEVELIISASVEGISQRDRQRWRFETRRDDGWGVCSAQRAD</sequence>
<feature type="region of interest" description="Disordered" evidence="1">
    <location>
        <begin position="1"/>
        <end position="35"/>
    </location>
</feature>
<keyword evidence="2" id="KW-1133">Transmembrane helix</keyword>
<organism evidence="3 4">
    <name type="scientific">Micromonospora echinospora</name>
    <name type="common">Micromonospora purpurea</name>
    <dbReference type="NCBI Taxonomy" id="1877"/>
    <lineage>
        <taxon>Bacteria</taxon>
        <taxon>Bacillati</taxon>
        <taxon>Actinomycetota</taxon>
        <taxon>Actinomycetes</taxon>
        <taxon>Micromonosporales</taxon>
        <taxon>Micromonosporaceae</taxon>
        <taxon>Micromonospora</taxon>
    </lineage>
</organism>
<comment type="caution">
    <text evidence="3">The sequence shown here is derived from an EMBL/GenBank/DDBJ whole genome shotgun (WGS) entry which is preliminary data.</text>
</comment>
<evidence type="ECO:0000313" key="3">
    <source>
        <dbReference type="EMBL" id="MBB5110267.1"/>
    </source>
</evidence>
<reference evidence="3 4" key="1">
    <citation type="submission" date="2020-08" db="EMBL/GenBank/DDBJ databases">
        <title>Sequencing the genomes of 1000 actinobacteria strains.</title>
        <authorList>
            <person name="Klenk H.-P."/>
        </authorList>
    </citation>
    <scope>NUCLEOTIDE SEQUENCE [LARGE SCALE GENOMIC DNA]</scope>
    <source>
        <strain evidence="3 4">DSM 43036</strain>
    </source>
</reference>
<proteinExistence type="predicted"/>
<keyword evidence="4" id="KW-1185">Reference proteome</keyword>
<dbReference type="EMBL" id="JACHJC010000001">
    <property type="protein sequence ID" value="MBB5110267.1"/>
    <property type="molecule type" value="Genomic_DNA"/>
</dbReference>
<keyword evidence="2" id="KW-0472">Membrane</keyword>